<evidence type="ECO:0000313" key="5">
    <source>
        <dbReference type="Proteomes" id="UP001367513"/>
    </source>
</evidence>
<dbReference type="EMBL" id="JBBPIX010000025">
    <property type="protein sequence ID" value="MEK6467333.1"/>
    <property type="molecule type" value="Genomic_DNA"/>
</dbReference>
<dbReference type="InterPro" id="IPR016181">
    <property type="entry name" value="Acyl_CoA_acyltransferase"/>
</dbReference>
<dbReference type="PANTHER" id="PTHR43877">
    <property type="entry name" value="AMINOALKYLPHOSPHONATE N-ACETYLTRANSFERASE-RELATED-RELATED"/>
    <property type="match status" value="1"/>
</dbReference>
<dbReference type="SUPFAM" id="SSF55729">
    <property type="entry name" value="Acyl-CoA N-acyltransferases (Nat)"/>
    <property type="match status" value="1"/>
</dbReference>
<dbReference type="EC" id="2.3.1.-" evidence="4"/>
<feature type="domain" description="N-acetyltransferase" evidence="3">
    <location>
        <begin position="252"/>
        <end position="404"/>
    </location>
</feature>
<evidence type="ECO:0000256" key="1">
    <source>
        <dbReference type="ARBA" id="ARBA00022679"/>
    </source>
</evidence>
<dbReference type="Gene3D" id="3.30.460.10">
    <property type="entry name" value="Beta Polymerase, domain 2"/>
    <property type="match status" value="1"/>
</dbReference>
<organism evidence="4 5">
    <name type="scientific">Pseudonocardia alni subsp. carboxydivorans</name>
    <dbReference type="NCBI Taxonomy" id="415010"/>
    <lineage>
        <taxon>Bacteria</taxon>
        <taxon>Bacillati</taxon>
        <taxon>Actinomycetota</taxon>
        <taxon>Actinomycetes</taxon>
        <taxon>Pseudonocardiales</taxon>
        <taxon>Pseudonocardiaceae</taxon>
        <taxon>Pseudonocardia</taxon>
    </lineage>
</organism>
<evidence type="ECO:0000259" key="3">
    <source>
        <dbReference type="PROSITE" id="PS51186"/>
    </source>
</evidence>
<dbReference type="InterPro" id="IPR002934">
    <property type="entry name" value="Polymerase_NTP_transf_dom"/>
</dbReference>
<dbReference type="RefSeq" id="WP_346108331.1">
    <property type="nucleotide sequence ID" value="NZ_BAAAOD010000086.1"/>
</dbReference>
<name>A0ABU9ALL2_PSEA5</name>
<proteinExistence type="predicted"/>
<evidence type="ECO:0000256" key="2">
    <source>
        <dbReference type="ARBA" id="ARBA00023315"/>
    </source>
</evidence>
<dbReference type="CDD" id="cd05403">
    <property type="entry name" value="NT_KNTase_like"/>
    <property type="match status" value="1"/>
</dbReference>
<gene>
    <name evidence="4" type="ORF">WG925_26660</name>
</gene>
<dbReference type="InterPro" id="IPR043519">
    <property type="entry name" value="NT_sf"/>
</dbReference>
<accession>A0ABU9ALL2</accession>
<dbReference type="InterPro" id="IPR050832">
    <property type="entry name" value="Bact_Acetyltransf"/>
</dbReference>
<dbReference type="Pfam" id="PF01909">
    <property type="entry name" value="NTP_transf_2"/>
    <property type="match status" value="1"/>
</dbReference>
<protein>
    <submittedName>
        <fullName evidence="4">GNAT family N-acetyltransferase</fullName>
        <ecNumber evidence="4">2.3.1.-</ecNumber>
    </submittedName>
</protein>
<comment type="caution">
    <text evidence="4">The sequence shown here is derived from an EMBL/GenBank/DDBJ whole genome shotgun (WGS) entry which is preliminary data.</text>
</comment>
<keyword evidence="5" id="KW-1185">Reference proteome</keyword>
<sequence length="412" mass="44420">MTVLDVLLPRLVALPGVLAVALGGSRARGTHRPDSDWDLGVYYRGGFDARALGRLGFAGHVAQPGEWGRIVNGGAWLSVEGEPVDVLLRDLDVVDAWRADADHGRFQIDQVEGHLAGLPTYTPLGEIAVNRVLAGRLPAVAYPAALREAAQERWRWNAAFSLTIAEQHVRRGDRTLALGMMTRATVQAAHAVMAGRGAWVLGEKGLVDDVGLGAAHDVLGDDRPDPAEALHELRALLDAPRPQELRGHRTRARTVRLRPADAGEVLTLQRAAYVPEARAHGDIDLPPLTEHLAEIREQLADGSVTAWGVRDDGRLVAAVRITRSGSTAVVSRLVVAPDRQGEGLGSGLLRHAEEQLDDGVSVIELFTGEHSVTNLRLYDRLGFRETHRTDAGTYALVHMAKPRGSGRGRSPG</sequence>
<dbReference type="PROSITE" id="PS51186">
    <property type="entry name" value="GNAT"/>
    <property type="match status" value="1"/>
</dbReference>
<reference evidence="4 5" key="1">
    <citation type="submission" date="2024-03" db="EMBL/GenBank/DDBJ databases">
        <title>Draft genome sequence of Pseudonocardia carboxydivorans JCM 14827.</title>
        <authorList>
            <person name="Duangmal K."/>
        </authorList>
    </citation>
    <scope>NUCLEOTIDE SEQUENCE [LARGE SCALE GENOMIC DNA]</scope>
    <source>
        <strain evidence="4 5">JCM 14827</strain>
    </source>
</reference>
<evidence type="ECO:0000313" key="4">
    <source>
        <dbReference type="EMBL" id="MEK6467333.1"/>
    </source>
</evidence>
<keyword evidence="2 4" id="KW-0012">Acyltransferase</keyword>
<keyword evidence="1 4" id="KW-0808">Transferase</keyword>
<dbReference type="InterPro" id="IPR000182">
    <property type="entry name" value="GNAT_dom"/>
</dbReference>
<dbReference type="Proteomes" id="UP001367513">
    <property type="component" value="Unassembled WGS sequence"/>
</dbReference>
<dbReference type="GO" id="GO:0016746">
    <property type="term" value="F:acyltransferase activity"/>
    <property type="evidence" value="ECO:0007669"/>
    <property type="project" value="UniProtKB-KW"/>
</dbReference>
<dbReference type="SUPFAM" id="SSF81301">
    <property type="entry name" value="Nucleotidyltransferase"/>
    <property type="match status" value="1"/>
</dbReference>
<dbReference type="Pfam" id="PF00583">
    <property type="entry name" value="Acetyltransf_1"/>
    <property type="match status" value="1"/>
</dbReference>
<dbReference type="Gene3D" id="3.40.630.30">
    <property type="match status" value="1"/>
</dbReference>
<dbReference type="CDD" id="cd04301">
    <property type="entry name" value="NAT_SF"/>
    <property type="match status" value="1"/>
</dbReference>